<dbReference type="CDD" id="cd00060">
    <property type="entry name" value="FHA"/>
    <property type="match status" value="1"/>
</dbReference>
<comment type="caution">
    <text evidence="2">The sequence shown here is derived from an EMBL/GenBank/DDBJ whole genome shotgun (WGS) entry which is preliminary data.</text>
</comment>
<sequence>MKATVSIGRSPENDVVINQPDISSHHATITTLEDNEFMVEDLDSSNGVYVNGYRIKSSKVSLADQVRLSANHIIDLEVIFGLKEGSVLQIPEEQNKKPNDKDFTDEFLHLEKVYNDYRKDKNRIVQGNQRKQVIIRMGFMALPLAIQAVTKEIALSGSTILLGGLAQLIPGGNKHLDKLEELNDNFMVRFVCPNKSCNQILSGRSWAVWHNTGECPKCKAIFNKNKL</sequence>
<dbReference type="Pfam" id="PF00498">
    <property type="entry name" value="FHA"/>
    <property type="match status" value="1"/>
</dbReference>
<dbReference type="SMART" id="SM00240">
    <property type="entry name" value="FHA"/>
    <property type="match status" value="1"/>
</dbReference>
<name>A0ABW9K9S5_9FLAO</name>
<accession>A0ABW9K9S5</accession>
<dbReference type="RefSeq" id="WP_409358198.1">
    <property type="nucleotide sequence ID" value="NZ_JBJXVJ010000005.1"/>
</dbReference>
<evidence type="ECO:0000313" key="2">
    <source>
        <dbReference type="EMBL" id="MFN1219572.1"/>
    </source>
</evidence>
<feature type="domain" description="FHA" evidence="1">
    <location>
        <begin position="5"/>
        <end position="55"/>
    </location>
</feature>
<dbReference type="PROSITE" id="PS50006">
    <property type="entry name" value="FHA_DOMAIN"/>
    <property type="match status" value="1"/>
</dbReference>
<reference evidence="2 3" key="1">
    <citation type="submission" date="2024-12" db="EMBL/GenBank/DDBJ databases">
        <title>Draft genome sequence of Chryseobacterium kwangjuense AG447.</title>
        <authorList>
            <person name="Cheptsov V.S."/>
            <person name="Belov A."/>
            <person name="Zavarzina A.G."/>
        </authorList>
    </citation>
    <scope>NUCLEOTIDE SEQUENCE [LARGE SCALE GENOMIC DNA]</scope>
    <source>
        <strain evidence="2 3">AG447</strain>
    </source>
</reference>
<gene>
    <name evidence="2" type="ORF">ACKW6Q_21605</name>
</gene>
<dbReference type="InterPro" id="IPR000253">
    <property type="entry name" value="FHA_dom"/>
</dbReference>
<dbReference type="SUPFAM" id="SSF49879">
    <property type="entry name" value="SMAD/FHA domain"/>
    <property type="match status" value="1"/>
</dbReference>
<evidence type="ECO:0000259" key="1">
    <source>
        <dbReference type="PROSITE" id="PS50006"/>
    </source>
</evidence>
<evidence type="ECO:0000313" key="3">
    <source>
        <dbReference type="Proteomes" id="UP001634154"/>
    </source>
</evidence>
<dbReference type="Proteomes" id="UP001634154">
    <property type="component" value="Unassembled WGS sequence"/>
</dbReference>
<proteinExistence type="predicted"/>
<organism evidence="2 3">
    <name type="scientific">Chryseobacterium kwangjuense</name>
    <dbReference type="NCBI Taxonomy" id="267125"/>
    <lineage>
        <taxon>Bacteria</taxon>
        <taxon>Pseudomonadati</taxon>
        <taxon>Bacteroidota</taxon>
        <taxon>Flavobacteriia</taxon>
        <taxon>Flavobacteriales</taxon>
        <taxon>Weeksellaceae</taxon>
        <taxon>Chryseobacterium group</taxon>
        <taxon>Chryseobacterium</taxon>
    </lineage>
</organism>
<dbReference type="EMBL" id="JBJXVJ010000005">
    <property type="protein sequence ID" value="MFN1219572.1"/>
    <property type="molecule type" value="Genomic_DNA"/>
</dbReference>
<keyword evidence="3" id="KW-1185">Reference proteome</keyword>
<dbReference type="InterPro" id="IPR008984">
    <property type="entry name" value="SMAD_FHA_dom_sf"/>
</dbReference>
<dbReference type="Gene3D" id="2.60.200.20">
    <property type="match status" value="1"/>
</dbReference>
<protein>
    <submittedName>
        <fullName evidence="2">FHA domain-containing protein</fullName>
    </submittedName>
</protein>